<evidence type="ECO:0000259" key="2">
    <source>
        <dbReference type="Pfam" id="PF22665"/>
    </source>
</evidence>
<comment type="caution">
    <text evidence="3">The sequence shown here is derived from an EMBL/GenBank/DDBJ whole genome shotgun (WGS) entry which is preliminary data.</text>
</comment>
<proteinExistence type="predicted"/>
<dbReference type="AlphaFoldDB" id="X1L3M8"/>
<accession>X1L3M8</accession>
<dbReference type="Pfam" id="PF22665">
    <property type="entry name" value="WHD_DUF6293"/>
    <property type="match status" value="1"/>
</dbReference>
<dbReference type="Pfam" id="PF19810">
    <property type="entry name" value="HFX_2341_N"/>
    <property type="match status" value="1"/>
</dbReference>
<name>X1L3M8_9ZZZZ</name>
<feature type="non-terminal residue" evidence="3">
    <location>
        <position position="243"/>
    </location>
</feature>
<reference evidence="3" key="1">
    <citation type="journal article" date="2014" name="Front. Microbiol.">
        <title>High frequency of phylogenetically diverse reductive dehalogenase-homologous genes in deep subseafloor sedimentary metagenomes.</title>
        <authorList>
            <person name="Kawai M."/>
            <person name="Futagami T."/>
            <person name="Toyoda A."/>
            <person name="Takaki Y."/>
            <person name="Nishi S."/>
            <person name="Hori S."/>
            <person name="Arai W."/>
            <person name="Tsubouchi T."/>
            <person name="Morono Y."/>
            <person name="Uchiyama I."/>
            <person name="Ito T."/>
            <person name="Fujiyama A."/>
            <person name="Inagaki F."/>
            <person name="Takami H."/>
        </authorList>
    </citation>
    <scope>NUCLEOTIDE SEQUENCE</scope>
    <source>
        <strain evidence="3">Expedition CK06-06</strain>
    </source>
</reference>
<evidence type="ECO:0000313" key="3">
    <source>
        <dbReference type="EMBL" id="GAH88803.1"/>
    </source>
</evidence>
<gene>
    <name evidence="3" type="ORF">S03H2_60357</name>
</gene>
<evidence type="ECO:0000259" key="1">
    <source>
        <dbReference type="Pfam" id="PF19810"/>
    </source>
</evidence>
<feature type="domain" description="HFX-2341-like N-terminal" evidence="1">
    <location>
        <begin position="4"/>
        <end position="120"/>
    </location>
</feature>
<organism evidence="3">
    <name type="scientific">marine sediment metagenome</name>
    <dbReference type="NCBI Taxonomy" id="412755"/>
    <lineage>
        <taxon>unclassified sequences</taxon>
        <taxon>metagenomes</taxon>
        <taxon>ecological metagenomes</taxon>
    </lineage>
</organism>
<sequence>NADEGERITFPIITSKPNKLYYFKADPSKLNAADMYESFYRKNSEVLKKEIPTLEIITNLIDYTDYFQIIQEISKVVSNEREQNPNCKIYINISAGSKLTAIASIEAARIWDLETYYLYSQKISFGGGPKHSGKMEFLPIKGFPIQKPREDLIKVLKVIEKMMVGGKKFIYKKYLLNVLKDEGLLQLITENPDLKKNKSSEYMALNQRYLNPLEKAWKFIKISDDKRNKKIFLTDEGKEILKI</sequence>
<dbReference type="Gene3D" id="3.40.50.10770">
    <property type="entry name" value="Hypothetical protein VC1899 like domain (Restriction endonuclease-like)"/>
    <property type="match status" value="1"/>
</dbReference>
<protein>
    <submittedName>
        <fullName evidence="3">Uncharacterized protein</fullName>
    </submittedName>
</protein>
<feature type="domain" description="DUF6293" evidence="2">
    <location>
        <begin position="141"/>
        <end position="242"/>
    </location>
</feature>
<feature type="non-terminal residue" evidence="3">
    <location>
        <position position="1"/>
    </location>
</feature>
<dbReference type="EMBL" id="BARU01038885">
    <property type="protein sequence ID" value="GAH88803.1"/>
    <property type="molecule type" value="Genomic_DNA"/>
</dbReference>
<dbReference type="InterPro" id="IPR054162">
    <property type="entry name" value="DUF6293_C"/>
</dbReference>
<dbReference type="InterPro" id="IPR046260">
    <property type="entry name" value="HFX_2341-like_N"/>
</dbReference>